<sequence>MSKGRSVGGTLNSQ</sequence>
<protein>
    <submittedName>
        <fullName evidence="1">Uncharacterized protein</fullName>
    </submittedName>
</protein>
<reference evidence="1" key="2">
    <citation type="journal article" date="2015" name="Fish Shellfish Immunol.">
        <title>Early steps in the European eel (Anguilla anguilla)-Vibrio vulnificus interaction in the gills: Role of the RtxA13 toxin.</title>
        <authorList>
            <person name="Callol A."/>
            <person name="Pajuelo D."/>
            <person name="Ebbesson L."/>
            <person name="Teles M."/>
            <person name="MacKenzie S."/>
            <person name="Amaro C."/>
        </authorList>
    </citation>
    <scope>NUCLEOTIDE SEQUENCE</scope>
</reference>
<dbReference type="EMBL" id="GBXM01038141">
    <property type="protein sequence ID" value="JAH70436.1"/>
    <property type="molecule type" value="Transcribed_RNA"/>
</dbReference>
<reference evidence="1" key="1">
    <citation type="submission" date="2014-11" db="EMBL/GenBank/DDBJ databases">
        <authorList>
            <person name="Amaro Gonzalez C."/>
        </authorList>
    </citation>
    <scope>NUCLEOTIDE SEQUENCE</scope>
</reference>
<accession>A0A0E9UXG6</accession>
<name>A0A0E9UXG6_ANGAN</name>
<proteinExistence type="predicted"/>
<evidence type="ECO:0000313" key="1">
    <source>
        <dbReference type="EMBL" id="JAH70436.1"/>
    </source>
</evidence>
<organism evidence="1">
    <name type="scientific">Anguilla anguilla</name>
    <name type="common">European freshwater eel</name>
    <name type="synonym">Muraena anguilla</name>
    <dbReference type="NCBI Taxonomy" id="7936"/>
    <lineage>
        <taxon>Eukaryota</taxon>
        <taxon>Metazoa</taxon>
        <taxon>Chordata</taxon>
        <taxon>Craniata</taxon>
        <taxon>Vertebrata</taxon>
        <taxon>Euteleostomi</taxon>
        <taxon>Actinopterygii</taxon>
        <taxon>Neopterygii</taxon>
        <taxon>Teleostei</taxon>
        <taxon>Anguilliformes</taxon>
        <taxon>Anguillidae</taxon>
        <taxon>Anguilla</taxon>
    </lineage>
</organism>